<comment type="caution">
    <text evidence="1">The sequence shown here is derived from an EMBL/GenBank/DDBJ whole genome shotgun (WGS) entry which is preliminary data.</text>
</comment>
<dbReference type="SUPFAM" id="SSF46785">
    <property type="entry name" value="Winged helix' DNA-binding domain"/>
    <property type="match status" value="1"/>
</dbReference>
<accession>A0A0R2NJX2</accession>
<dbReference type="AlphaFoldDB" id="A0A0R2NJX2"/>
<dbReference type="InterPro" id="IPR036388">
    <property type="entry name" value="WH-like_DNA-bd_sf"/>
</dbReference>
<dbReference type="EMBL" id="JQCQ01000003">
    <property type="protein sequence ID" value="KRO26036.1"/>
    <property type="molecule type" value="Genomic_DNA"/>
</dbReference>
<sequence length="182" mass="21139">MNELVSIFNDDRNRRILNAATGENGISTKDLANKLNLKSSNLYYPIQKLTELQLLEVVGTRQVKNLTEKLYRSTGVFQQESQRININQEYAKQHPELLMALFLAQQQDDRKAYEVHLNKVQEATVPEEELMTWVSNSVKIPGKQKTKFVQDFLSLIDKYQVTDNKDAEEFTISFSMYEKDNN</sequence>
<dbReference type="PATRIC" id="fig|480391.4.peg.965"/>
<evidence type="ECO:0000313" key="2">
    <source>
        <dbReference type="Proteomes" id="UP000051249"/>
    </source>
</evidence>
<keyword evidence="2" id="KW-1185">Reference proteome</keyword>
<gene>
    <name evidence="1" type="ORF">IV88_GL000950</name>
</gene>
<dbReference type="Pfam" id="PF13412">
    <property type="entry name" value="HTH_24"/>
    <property type="match status" value="1"/>
</dbReference>
<reference evidence="1 2" key="1">
    <citation type="journal article" date="2015" name="Genome Announc.">
        <title>Expanding the biotechnology potential of lactobacilli through comparative genomics of 213 strains and associated genera.</title>
        <authorList>
            <person name="Sun Z."/>
            <person name="Harris H.M."/>
            <person name="McCann A."/>
            <person name="Guo C."/>
            <person name="Argimon S."/>
            <person name="Zhang W."/>
            <person name="Yang X."/>
            <person name="Jeffery I.B."/>
            <person name="Cooney J.C."/>
            <person name="Kagawa T.F."/>
            <person name="Liu W."/>
            <person name="Song Y."/>
            <person name="Salvetti E."/>
            <person name="Wrobel A."/>
            <person name="Rasinkangas P."/>
            <person name="Parkhill J."/>
            <person name="Rea M.C."/>
            <person name="O'Sullivan O."/>
            <person name="Ritari J."/>
            <person name="Douillard F.P."/>
            <person name="Paul Ross R."/>
            <person name="Yang R."/>
            <person name="Briner A.E."/>
            <person name="Felis G.E."/>
            <person name="de Vos W.M."/>
            <person name="Barrangou R."/>
            <person name="Klaenhammer T.R."/>
            <person name="Caufield P.W."/>
            <person name="Cui Y."/>
            <person name="Zhang H."/>
            <person name="O'Toole P.W."/>
        </authorList>
    </citation>
    <scope>NUCLEOTIDE SEQUENCE [LARGE SCALE GENOMIC DNA]</scope>
    <source>
        <strain evidence="1 2">DSM 23026</strain>
    </source>
</reference>
<dbReference type="InterPro" id="IPR036390">
    <property type="entry name" value="WH_DNA-bd_sf"/>
</dbReference>
<evidence type="ECO:0000313" key="1">
    <source>
        <dbReference type="EMBL" id="KRO26036.1"/>
    </source>
</evidence>
<dbReference type="Proteomes" id="UP000051249">
    <property type="component" value="Unassembled WGS sequence"/>
</dbReference>
<proteinExistence type="predicted"/>
<organism evidence="1 2">
    <name type="scientific">Pediococcus argentinicus</name>
    <dbReference type="NCBI Taxonomy" id="480391"/>
    <lineage>
        <taxon>Bacteria</taxon>
        <taxon>Bacillati</taxon>
        <taxon>Bacillota</taxon>
        <taxon>Bacilli</taxon>
        <taxon>Lactobacillales</taxon>
        <taxon>Lactobacillaceae</taxon>
        <taxon>Pediococcus</taxon>
    </lineage>
</organism>
<dbReference type="Gene3D" id="1.10.10.10">
    <property type="entry name" value="Winged helix-like DNA-binding domain superfamily/Winged helix DNA-binding domain"/>
    <property type="match status" value="1"/>
</dbReference>
<name>A0A0R2NJX2_9LACO</name>
<protein>
    <submittedName>
        <fullName evidence="1">Uncharacterized protein</fullName>
    </submittedName>
</protein>